<proteinExistence type="predicted"/>
<name>A0ACC0C3F9_CATRO</name>
<dbReference type="Proteomes" id="UP001060085">
    <property type="component" value="Linkage Group LG02"/>
</dbReference>
<evidence type="ECO:0000313" key="2">
    <source>
        <dbReference type="Proteomes" id="UP001060085"/>
    </source>
</evidence>
<evidence type="ECO:0000313" key="1">
    <source>
        <dbReference type="EMBL" id="KAI5679288.1"/>
    </source>
</evidence>
<accession>A0ACC0C3F9</accession>
<protein>
    <submittedName>
        <fullName evidence="1">Uncharacterized protein</fullName>
    </submittedName>
</protein>
<keyword evidence="2" id="KW-1185">Reference proteome</keyword>
<reference evidence="2" key="1">
    <citation type="journal article" date="2023" name="Nat. Plants">
        <title>Single-cell RNA sequencing provides a high-resolution roadmap for understanding the multicellular compartmentation of specialized metabolism.</title>
        <authorList>
            <person name="Sun S."/>
            <person name="Shen X."/>
            <person name="Li Y."/>
            <person name="Li Y."/>
            <person name="Wang S."/>
            <person name="Li R."/>
            <person name="Zhang H."/>
            <person name="Shen G."/>
            <person name="Guo B."/>
            <person name="Wei J."/>
            <person name="Xu J."/>
            <person name="St-Pierre B."/>
            <person name="Chen S."/>
            <person name="Sun C."/>
        </authorList>
    </citation>
    <scope>NUCLEOTIDE SEQUENCE [LARGE SCALE GENOMIC DNA]</scope>
</reference>
<dbReference type="EMBL" id="CM044702">
    <property type="protein sequence ID" value="KAI5679288.1"/>
    <property type="molecule type" value="Genomic_DNA"/>
</dbReference>
<organism evidence="1 2">
    <name type="scientific">Catharanthus roseus</name>
    <name type="common">Madagascar periwinkle</name>
    <name type="synonym">Vinca rosea</name>
    <dbReference type="NCBI Taxonomy" id="4058"/>
    <lineage>
        <taxon>Eukaryota</taxon>
        <taxon>Viridiplantae</taxon>
        <taxon>Streptophyta</taxon>
        <taxon>Embryophyta</taxon>
        <taxon>Tracheophyta</taxon>
        <taxon>Spermatophyta</taxon>
        <taxon>Magnoliopsida</taxon>
        <taxon>eudicotyledons</taxon>
        <taxon>Gunneridae</taxon>
        <taxon>Pentapetalae</taxon>
        <taxon>asterids</taxon>
        <taxon>lamiids</taxon>
        <taxon>Gentianales</taxon>
        <taxon>Apocynaceae</taxon>
        <taxon>Rauvolfioideae</taxon>
        <taxon>Vinceae</taxon>
        <taxon>Catharanthinae</taxon>
        <taxon>Catharanthus</taxon>
    </lineage>
</organism>
<comment type="caution">
    <text evidence="1">The sequence shown here is derived from an EMBL/GenBank/DDBJ whole genome shotgun (WGS) entry which is preliminary data.</text>
</comment>
<gene>
    <name evidence="1" type="ORF">M9H77_10238</name>
</gene>
<sequence length="658" mass="73351">MENTTTGFHHRFEGGNLDPRAQEFVPRNYYHNNLPFVSNNFYYPSTPYLHQQPQAPQPLFPPPPATASYVITDYHHSVSQPPTSHRTMSSRALLLTMVPTDVSESTIRRELEIFGDVRSVQMERVREGIVTVHFYNLRQAQEALTAIQSQHMQQQYRLRRHYESISNVVVSPPQNSFHFSNFNSLPPPPPPPIPPPSPGLISGRAIWAQFTAPVPSSLPDGNNQGTLVLFNLDPDVTTFTLKQTFEAFGAVKELRETPMKKHQRFVEFYDVRDAAKALSEMNGKEIHGKQIVIEFSRPGGGFTKKKLHSKFPSTSTTSVNFIRPIFPPPPPSPPQQPPPPPPSSCNVIVRPKSGGGGPKRNCKKTGGSSGGGSGCSKEGRSSSRAWKGLRQQSKEYDPRYLIKEDAIMESTTNCRDSRTTVMIKNIPNKYSQKLLLNMLDNHCIHCNEQIANGGGGGGEQQQQQQPFSSYDFVYLPIDFVNKCNVGYGFVNMTSPEATLRLYKAFHRQSWEVFNSRKICEVTYARLQGVEALKEHFKNSKFPCEADEYMPVIFSPPRDGRRQLTDPVPIICSSSSYRGSCTSSSAALSSKEDESWMTTEENGNNDYNNDYGDFREDEGGGKDDGDDDVDGGGSSGGGGESGRDYQYYDGDDVDDGSQH</sequence>